<keyword evidence="1" id="KW-0812">Transmembrane</keyword>
<gene>
    <name evidence="2" type="ORF">OJ16_15510</name>
</gene>
<comment type="caution">
    <text evidence="2">The sequence shown here is derived from an EMBL/GenBank/DDBJ whole genome shotgun (WGS) entry which is preliminary data.</text>
</comment>
<proteinExistence type="predicted"/>
<name>A0A0C2K2M4_9VIBR</name>
<protein>
    <submittedName>
        <fullName evidence="2">Uncharacterized protein</fullName>
    </submittedName>
</protein>
<accession>A0A0C2K2M4</accession>
<accession>A0A0C2NPZ1</accession>
<dbReference type="EMBL" id="JTKH01000024">
    <property type="protein sequence ID" value="KII76218.1"/>
    <property type="molecule type" value="Genomic_DNA"/>
</dbReference>
<feature type="transmembrane region" description="Helical" evidence="1">
    <location>
        <begin position="21"/>
        <end position="38"/>
    </location>
</feature>
<reference evidence="2 3" key="1">
    <citation type="submission" date="2014-11" db="EMBL/GenBank/DDBJ databases">
        <title>Draft Genome Sequence of Vibrio piscirenalis strains CECT 8603T and CECT 8604, two marine Gammaproteobacterium isolated from cultured gilthead sea bream (Sparus aurata).</title>
        <authorList>
            <person name="Arahal D.R."/>
            <person name="Rodrigo-Torres L."/>
            <person name="Lucena T."/>
            <person name="Pujalte M.J."/>
        </authorList>
    </citation>
    <scope>NUCLEOTIDE SEQUENCE [LARGE SCALE GENOMIC DNA]</scope>
    <source>
        <strain evidence="2 3">DCR 1-4-2</strain>
    </source>
</reference>
<dbReference type="STRING" id="1461322.OJ16_15510"/>
<evidence type="ECO:0000256" key="1">
    <source>
        <dbReference type="SAM" id="Phobius"/>
    </source>
</evidence>
<evidence type="ECO:0000313" key="2">
    <source>
        <dbReference type="EMBL" id="KII76218.1"/>
    </source>
</evidence>
<keyword evidence="3" id="KW-1185">Reference proteome</keyword>
<feature type="transmembrane region" description="Helical" evidence="1">
    <location>
        <begin position="44"/>
        <end position="71"/>
    </location>
</feature>
<sequence>MKISHLKTRFFKETSMTILDLVLVVLIGLFSTMAQHWANIVNPTLHSILTSFGLLALAATLVIFCLCRLFLGQKS</sequence>
<evidence type="ECO:0000313" key="3">
    <source>
        <dbReference type="Proteomes" id="UP000031672"/>
    </source>
</evidence>
<dbReference type="AlphaFoldDB" id="A0A0C2K2M4"/>
<keyword evidence="1" id="KW-1133">Transmembrane helix</keyword>
<keyword evidence="1" id="KW-0472">Membrane</keyword>
<dbReference type="Proteomes" id="UP000031672">
    <property type="component" value="Unassembled WGS sequence"/>
</dbReference>
<organism evidence="2 3">
    <name type="scientific">Vibrio renipiscarius</name>
    <dbReference type="NCBI Taxonomy" id="1461322"/>
    <lineage>
        <taxon>Bacteria</taxon>
        <taxon>Pseudomonadati</taxon>
        <taxon>Pseudomonadota</taxon>
        <taxon>Gammaproteobacteria</taxon>
        <taxon>Vibrionales</taxon>
        <taxon>Vibrionaceae</taxon>
        <taxon>Vibrio</taxon>
    </lineage>
</organism>